<protein>
    <submittedName>
        <fullName evidence="3">Transmembrane 220 family protein</fullName>
    </submittedName>
</protein>
<dbReference type="PANTHER" id="PTHR34262:SF1">
    <property type="entry name" value="TRANSMEMBRANE PROTEIN 220"/>
    <property type="match status" value="1"/>
</dbReference>
<comment type="caution">
    <text evidence="3">The sequence shown here is derived from an EMBL/GenBank/DDBJ whole genome shotgun (WGS) entry which is preliminary data.</text>
</comment>
<dbReference type="PANTHER" id="PTHR34262">
    <property type="entry name" value="TRANSMEMBRANE PROTEIN 220"/>
    <property type="match status" value="1"/>
</dbReference>
<dbReference type="RefSeq" id="WP_066625759.1">
    <property type="nucleotide sequence ID" value="NZ_JBHSYQ010000006.1"/>
</dbReference>
<dbReference type="EMBL" id="JBHSYQ010000006">
    <property type="protein sequence ID" value="MFC6998662.1"/>
    <property type="molecule type" value="Genomic_DNA"/>
</dbReference>
<keyword evidence="1 3" id="KW-0812">Transmembrane</keyword>
<reference evidence="4" key="1">
    <citation type="journal article" date="2019" name="Int. J. Syst. Evol. Microbiol.">
        <title>The Global Catalogue of Microorganisms (GCM) 10K type strain sequencing project: providing services to taxonomists for standard genome sequencing and annotation.</title>
        <authorList>
            <consortium name="The Broad Institute Genomics Platform"/>
            <consortium name="The Broad Institute Genome Sequencing Center for Infectious Disease"/>
            <person name="Wu L."/>
            <person name="Ma J."/>
        </authorList>
    </citation>
    <scope>NUCLEOTIDE SEQUENCE [LARGE SCALE GENOMIC DNA]</scope>
    <source>
        <strain evidence="4">CGMCC 4.7393</strain>
    </source>
</reference>
<feature type="transmembrane region" description="Helical" evidence="1">
    <location>
        <begin position="54"/>
        <end position="73"/>
    </location>
</feature>
<name>A0ABW2DLE6_9BACT</name>
<evidence type="ECO:0000256" key="2">
    <source>
        <dbReference type="SAM" id="SignalP"/>
    </source>
</evidence>
<evidence type="ECO:0000256" key="1">
    <source>
        <dbReference type="SAM" id="Phobius"/>
    </source>
</evidence>
<feature type="transmembrane region" description="Helical" evidence="1">
    <location>
        <begin position="93"/>
        <end position="110"/>
    </location>
</feature>
<keyword evidence="2" id="KW-0732">Signal</keyword>
<feature type="transmembrane region" description="Helical" evidence="1">
    <location>
        <begin position="29"/>
        <end position="47"/>
    </location>
</feature>
<feature type="chain" id="PRO_5045693115" evidence="2">
    <location>
        <begin position="20"/>
        <end position="116"/>
    </location>
</feature>
<evidence type="ECO:0000313" key="4">
    <source>
        <dbReference type="Proteomes" id="UP001596405"/>
    </source>
</evidence>
<keyword evidence="1" id="KW-0472">Membrane</keyword>
<gene>
    <name evidence="3" type="ORF">ACFQHR_13570</name>
</gene>
<proteinExistence type="predicted"/>
<sequence>MKLRFFSLILLCLMFLVFAALQWNDPDPAVWIAVYLSAAVLCGMASWQKLPRWVFGVAFLIFGVAGVAMWPLVYQGILFDMQRSPAIEEARESLGLSICAFAMALCFFLTPRQKHF</sequence>
<dbReference type="Pfam" id="PF15071">
    <property type="entry name" value="TMEM220"/>
    <property type="match status" value="1"/>
</dbReference>
<accession>A0ABW2DLE6</accession>
<keyword evidence="4" id="KW-1185">Reference proteome</keyword>
<evidence type="ECO:0000313" key="3">
    <source>
        <dbReference type="EMBL" id="MFC6998662.1"/>
    </source>
</evidence>
<dbReference type="InterPro" id="IPR029377">
    <property type="entry name" value="TMEM220"/>
</dbReference>
<dbReference type="Proteomes" id="UP001596405">
    <property type="component" value="Unassembled WGS sequence"/>
</dbReference>
<organism evidence="3 4">
    <name type="scientific">Rufibacter roseus</name>
    <dbReference type="NCBI Taxonomy" id="1567108"/>
    <lineage>
        <taxon>Bacteria</taxon>
        <taxon>Pseudomonadati</taxon>
        <taxon>Bacteroidota</taxon>
        <taxon>Cytophagia</taxon>
        <taxon>Cytophagales</taxon>
        <taxon>Hymenobacteraceae</taxon>
        <taxon>Rufibacter</taxon>
    </lineage>
</organism>
<feature type="signal peptide" evidence="2">
    <location>
        <begin position="1"/>
        <end position="19"/>
    </location>
</feature>
<keyword evidence="1" id="KW-1133">Transmembrane helix</keyword>